<sequence length="126" mass="13817">MIVPVFIVATPEMFGSPADAASLRAALAGSIRSKAARPGVRRQPYEKCLALIKPQREAEAPNGKQHGDGRSRHDGGKAWPVHHREGTSIVGDMARNDPFKFDGKHKQSLNPGRNFHNPRNLSTILF</sequence>
<protein>
    <submittedName>
        <fullName evidence="2">Uncharacterized protein</fullName>
    </submittedName>
</protein>
<dbReference type="RefSeq" id="WP_268881841.1">
    <property type="nucleotide sequence ID" value="NZ_CP114029.1"/>
</dbReference>
<feature type="compositionally biased region" description="Polar residues" evidence="1">
    <location>
        <begin position="117"/>
        <end position="126"/>
    </location>
</feature>
<gene>
    <name evidence="2" type="ORF">OH818_03740</name>
</gene>
<accession>A0ABY7C0V9</accession>
<evidence type="ECO:0000313" key="2">
    <source>
        <dbReference type="EMBL" id="WAP69401.1"/>
    </source>
</evidence>
<keyword evidence="3" id="KW-1185">Reference proteome</keyword>
<dbReference type="EMBL" id="CP114029">
    <property type="protein sequence ID" value="WAP69401.1"/>
    <property type="molecule type" value="Genomic_DNA"/>
</dbReference>
<proteinExistence type="predicted"/>
<feature type="compositionally biased region" description="Basic and acidic residues" evidence="1">
    <location>
        <begin position="54"/>
        <end position="86"/>
    </location>
</feature>
<reference evidence="2" key="1">
    <citation type="submission" date="2022-12" db="EMBL/GenBank/DDBJ databases">
        <title>Jiella pelagia sp. nov., isolated from phosphonate enriched culture of Northwest Pacific surface seawater.</title>
        <authorList>
            <person name="Shin D.Y."/>
            <person name="Hwang C.Y."/>
        </authorList>
    </citation>
    <scope>NUCLEOTIDE SEQUENCE</scope>
    <source>
        <strain evidence="2">HL-NP1</strain>
    </source>
</reference>
<evidence type="ECO:0000256" key="1">
    <source>
        <dbReference type="SAM" id="MobiDB-lite"/>
    </source>
</evidence>
<dbReference type="Proteomes" id="UP001164020">
    <property type="component" value="Chromosome"/>
</dbReference>
<name>A0ABY7C0V9_9HYPH</name>
<feature type="region of interest" description="Disordered" evidence="1">
    <location>
        <begin position="53"/>
        <end position="126"/>
    </location>
</feature>
<evidence type="ECO:0000313" key="3">
    <source>
        <dbReference type="Proteomes" id="UP001164020"/>
    </source>
</evidence>
<organism evidence="2 3">
    <name type="scientific">Jiella pelagia</name>
    <dbReference type="NCBI Taxonomy" id="2986949"/>
    <lineage>
        <taxon>Bacteria</taxon>
        <taxon>Pseudomonadati</taxon>
        <taxon>Pseudomonadota</taxon>
        <taxon>Alphaproteobacteria</taxon>
        <taxon>Hyphomicrobiales</taxon>
        <taxon>Aurantimonadaceae</taxon>
        <taxon>Jiella</taxon>
    </lineage>
</organism>
<feature type="compositionally biased region" description="Basic and acidic residues" evidence="1">
    <location>
        <begin position="94"/>
        <end position="105"/>
    </location>
</feature>